<dbReference type="Gene3D" id="3.30.519.10">
    <property type="entry name" value="Guanine Nucleotide Dissociation Inhibitor, domain 2"/>
    <property type="match status" value="1"/>
</dbReference>
<name>A0A9P4JT78_9PLEO</name>
<dbReference type="GO" id="GO:0005634">
    <property type="term" value="C:nucleus"/>
    <property type="evidence" value="ECO:0007669"/>
    <property type="project" value="TreeGrafter"/>
</dbReference>
<dbReference type="EMBL" id="ML993948">
    <property type="protein sequence ID" value="KAF2202138.1"/>
    <property type="molecule type" value="Genomic_DNA"/>
</dbReference>
<organism evidence="3 4">
    <name type="scientific">Delitschia confertaspora ATCC 74209</name>
    <dbReference type="NCBI Taxonomy" id="1513339"/>
    <lineage>
        <taxon>Eukaryota</taxon>
        <taxon>Fungi</taxon>
        <taxon>Dikarya</taxon>
        <taxon>Ascomycota</taxon>
        <taxon>Pezizomycotina</taxon>
        <taxon>Dothideomycetes</taxon>
        <taxon>Pleosporomycetidae</taxon>
        <taxon>Pleosporales</taxon>
        <taxon>Delitschiaceae</taxon>
        <taxon>Delitschia</taxon>
    </lineage>
</organism>
<dbReference type="InterPro" id="IPR017230">
    <property type="entry name" value="Mrs6"/>
</dbReference>
<dbReference type="InterPro" id="IPR018203">
    <property type="entry name" value="GDP_dissociation_inhibitor"/>
</dbReference>
<dbReference type="GO" id="GO:0007264">
    <property type="term" value="P:small GTPase-mediated signal transduction"/>
    <property type="evidence" value="ECO:0007669"/>
    <property type="project" value="UniProtKB-UniRule"/>
</dbReference>
<dbReference type="Gene3D" id="1.10.405.10">
    <property type="entry name" value="Guanine Nucleotide Dissociation Inhibitor, domain 1"/>
    <property type="match status" value="1"/>
</dbReference>
<dbReference type="Gene3D" id="3.50.50.60">
    <property type="entry name" value="FAD/NAD(P)-binding domain"/>
    <property type="match status" value="1"/>
</dbReference>
<gene>
    <name evidence="3" type="ORF">GQ43DRAFT_369851</name>
</gene>
<dbReference type="AlphaFoldDB" id="A0A9P4JT78"/>
<comment type="similarity">
    <text evidence="1 2">Belongs to the Rab GDI family.</text>
</comment>
<dbReference type="PIRSF" id="PIRSF037514">
    <property type="entry name" value="Rab_ger_ger_transf_A_fun"/>
    <property type="match status" value="1"/>
</dbReference>
<dbReference type="PRINTS" id="PR00891">
    <property type="entry name" value="RABGDIREP"/>
</dbReference>
<dbReference type="OrthoDB" id="1923006at2759"/>
<dbReference type="SUPFAM" id="SSF54373">
    <property type="entry name" value="FAD-linked reductases, C-terminal domain"/>
    <property type="match status" value="1"/>
</dbReference>
<dbReference type="PANTHER" id="PTHR11787">
    <property type="entry name" value="RAB GDP-DISSOCIATION INHIBITOR"/>
    <property type="match status" value="1"/>
</dbReference>
<protein>
    <recommendedName>
        <fullName evidence="2">Rab proteins geranylgeranyltransferase</fullName>
    </recommendedName>
</protein>
<evidence type="ECO:0000256" key="2">
    <source>
        <dbReference type="PIRNR" id="PIRNR037514"/>
    </source>
</evidence>
<evidence type="ECO:0000256" key="1">
    <source>
        <dbReference type="ARBA" id="ARBA00005593"/>
    </source>
</evidence>
<dbReference type="GO" id="GO:0005968">
    <property type="term" value="C:Rab-protein geranylgeranyltransferase complex"/>
    <property type="evidence" value="ECO:0007669"/>
    <property type="project" value="TreeGrafter"/>
</dbReference>
<keyword evidence="4" id="KW-1185">Reference proteome</keyword>
<dbReference type="Proteomes" id="UP000799536">
    <property type="component" value="Unassembled WGS sequence"/>
</dbReference>
<dbReference type="Pfam" id="PF00996">
    <property type="entry name" value="GDI"/>
    <property type="match status" value="1"/>
</dbReference>
<keyword evidence="3" id="KW-0808">Transferase</keyword>
<dbReference type="PANTHER" id="PTHR11787:SF4">
    <property type="entry name" value="CHM, RAB ESCORT PROTEIN 1"/>
    <property type="match status" value="1"/>
</dbReference>
<dbReference type="GO" id="GO:0016192">
    <property type="term" value="P:vesicle-mediated transport"/>
    <property type="evidence" value="ECO:0007669"/>
    <property type="project" value="TreeGrafter"/>
</dbReference>
<dbReference type="InterPro" id="IPR036188">
    <property type="entry name" value="FAD/NAD-bd_sf"/>
</dbReference>
<reference evidence="3" key="1">
    <citation type="journal article" date="2020" name="Stud. Mycol.">
        <title>101 Dothideomycetes genomes: a test case for predicting lifestyles and emergence of pathogens.</title>
        <authorList>
            <person name="Haridas S."/>
            <person name="Albert R."/>
            <person name="Binder M."/>
            <person name="Bloem J."/>
            <person name="Labutti K."/>
            <person name="Salamov A."/>
            <person name="Andreopoulos B."/>
            <person name="Baker S."/>
            <person name="Barry K."/>
            <person name="Bills G."/>
            <person name="Bluhm B."/>
            <person name="Cannon C."/>
            <person name="Castanera R."/>
            <person name="Culley D."/>
            <person name="Daum C."/>
            <person name="Ezra D."/>
            <person name="Gonzalez J."/>
            <person name="Henrissat B."/>
            <person name="Kuo A."/>
            <person name="Liang C."/>
            <person name="Lipzen A."/>
            <person name="Lutzoni F."/>
            <person name="Magnuson J."/>
            <person name="Mondo S."/>
            <person name="Nolan M."/>
            <person name="Ohm R."/>
            <person name="Pangilinan J."/>
            <person name="Park H.-J."/>
            <person name="Ramirez L."/>
            <person name="Alfaro M."/>
            <person name="Sun H."/>
            <person name="Tritt A."/>
            <person name="Yoshinaga Y."/>
            <person name="Zwiers L.-H."/>
            <person name="Turgeon B."/>
            <person name="Goodwin S."/>
            <person name="Spatafora J."/>
            <person name="Crous P."/>
            <person name="Grigoriev I."/>
        </authorList>
    </citation>
    <scope>NUCLEOTIDE SEQUENCE</scope>
    <source>
        <strain evidence="3">ATCC 74209</strain>
    </source>
</reference>
<sequence>MDTLDGTDWDVVIVGTGIQQSLLALALSRSGKRILHVDQNEYYGGAEAAFSLQEAEEFAKKADGADGLFHISISKPEHPEVNAPLSSLSFSRAYSLALSPQIIYARSILLQYLVSSKVYKQLDFLVVGSWWVYSSGSAVPKAADQPDEDETSNRGRLFKVPSSREDIFSDQVLDFKAKRALTKFLRFVVEYEDQPEIWEEHRNKPFAAFLVEQFRVPEILHPPLLALSLTANGPNTTTTAFALSRIARHLRSIGVFGPGFGAVIPKWGGMSEITQVACRACAVGGGVYVLSKGVASLTTQPPASGTMNSQHPGVRVQLQGGELVTSGWVVGQGLRQSPFDSAVTVPSSAYSKSVTIVSSPLSSLFPPIAEEAPPPACAVVTFPSGSILLEGEGLEQHEIPPVNIFVHSADTGECAASQCILYASTSIGGQKGFQLLNAAVETLLRTVEATPTPVVLWSMRYEQSASTISNPVSSESAAQEHILSFRPASLDLAFDDEVLQQIKKVWETVSGEDVREFLTFEERDNADSDG</sequence>
<evidence type="ECO:0000313" key="4">
    <source>
        <dbReference type="Proteomes" id="UP000799536"/>
    </source>
</evidence>
<accession>A0A9P4JT78</accession>
<dbReference type="GO" id="GO:0016740">
    <property type="term" value="F:transferase activity"/>
    <property type="evidence" value="ECO:0007669"/>
    <property type="project" value="UniProtKB-KW"/>
</dbReference>
<dbReference type="GO" id="GO:0005829">
    <property type="term" value="C:cytosol"/>
    <property type="evidence" value="ECO:0007669"/>
    <property type="project" value="TreeGrafter"/>
</dbReference>
<dbReference type="SUPFAM" id="SSF51905">
    <property type="entry name" value="FAD/NAD(P)-binding domain"/>
    <property type="match status" value="1"/>
</dbReference>
<comment type="caution">
    <text evidence="3">The sequence shown here is derived from an EMBL/GenBank/DDBJ whole genome shotgun (WGS) entry which is preliminary data.</text>
</comment>
<proteinExistence type="inferred from homology"/>
<dbReference type="GO" id="GO:0005092">
    <property type="term" value="F:GDP-dissociation inhibitor activity"/>
    <property type="evidence" value="ECO:0007669"/>
    <property type="project" value="UniProtKB-UniRule"/>
</dbReference>
<evidence type="ECO:0000313" key="3">
    <source>
        <dbReference type="EMBL" id="KAF2202138.1"/>
    </source>
</evidence>